<dbReference type="EMBL" id="ML994666">
    <property type="protein sequence ID" value="KAF2179513.1"/>
    <property type="molecule type" value="Genomic_DNA"/>
</dbReference>
<protein>
    <submittedName>
        <fullName evidence="2">Uncharacterized protein</fullName>
    </submittedName>
</protein>
<dbReference type="Proteomes" id="UP000800200">
    <property type="component" value="Unassembled WGS sequence"/>
</dbReference>
<gene>
    <name evidence="2" type="ORF">K469DRAFT_595852</name>
</gene>
<accession>A0A6A6DKN6</accession>
<reference evidence="2" key="1">
    <citation type="journal article" date="2020" name="Stud. Mycol.">
        <title>101 Dothideomycetes genomes: a test case for predicting lifestyles and emergence of pathogens.</title>
        <authorList>
            <person name="Haridas S."/>
            <person name="Albert R."/>
            <person name="Binder M."/>
            <person name="Bloem J."/>
            <person name="Labutti K."/>
            <person name="Salamov A."/>
            <person name="Andreopoulos B."/>
            <person name="Baker S."/>
            <person name="Barry K."/>
            <person name="Bills G."/>
            <person name="Bluhm B."/>
            <person name="Cannon C."/>
            <person name="Castanera R."/>
            <person name="Culley D."/>
            <person name="Daum C."/>
            <person name="Ezra D."/>
            <person name="Gonzalez J."/>
            <person name="Henrissat B."/>
            <person name="Kuo A."/>
            <person name="Liang C."/>
            <person name="Lipzen A."/>
            <person name="Lutzoni F."/>
            <person name="Magnuson J."/>
            <person name="Mondo S."/>
            <person name="Nolan M."/>
            <person name="Ohm R."/>
            <person name="Pangilinan J."/>
            <person name="Park H.-J."/>
            <person name="Ramirez L."/>
            <person name="Alfaro M."/>
            <person name="Sun H."/>
            <person name="Tritt A."/>
            <person name="Yoshinaga Y."/>
            <person name="Zwiers L.-H."/>
            <person name="Turgeon B."/>
            <person name="Goodwin S."/>
            <person name="Spatafora J."/>
            <person name="Crous P."/>
            <person name="Grigoriev I."/>
        </authorList>
    </citation>
    <scope>NUCLEOTIDE SEQUENCE</scope>
    <source>
        <strain evidence="2">CBS 207.26</strain>
    </source>
</reference>
<evidence type="ECO:0000313" key="2">
    <source>
        <dbReference type="EMBL" id="KAF2179513.1"/>
    </source>
</evidence>
<feature type="transmembrane region" description="Helical" evidence="1">
    <location>
        <begin position="64"/>
        <end position="82"/>
    </location>
</feature>
<feature type="transmembrane region" description="Helical" evidence="1">
    <location>
        <begin position="88"/>
        <end position="105"/>
    </location>
</feature>
<keyword evidence="1" id="KW-1133">Transmembrane helix</keyword>
<proteinExistence type="predicted"/>
<evidence type="ECO:0000256" key="1">
    <source>
        <dbReference type="SAM" id="Phobius"/>
    </source>
</evidence>
<keyword evidence="1" id="KW-0472">Membrane</keyword>
<sequence length="106" mass="13003">IKYYILNKIIVKNYYLLLLTKKLLNNLKEILYISNINKLKAKLFYLYYKSSITSYISYNKIYKLLFYNTVYYYLVSIITLLYFSIILIKYFIVYLITFILFTLVIF</sequence>
<name>A0A6A6DKN6_9PEZI</name>
<evidence type="ECO:0000313" key="3">
    <source>
        <dbReference type="Proteomes" id="UP000800200"/>
    </source>
</evidence>
<dbReference type="AlphaFoldDB" id="A0A6A6DKN6"/>
<feature type="non-terminal residue" evidence="2">
    <location>
        <position position="1"/>
    </location>
</feature>
<organism evidence="2 3">
    <name type="scientific">Zopfia rhizophila CBS 207.26</name>
    <dbReference type="NCBI Taxonomy" id="1314779"/>
    <lineage>
        <taxon>Eukaryota</taxon>
        <taxon>Fungi</taxon>
        <taxon>Dikarya</taxon>
        <taxon>Ascomycota</taxon>
        <taxon>Pezizomycotina</taxon>
        <taxon>Dothideomycetes</taxon>
        <taxon>Dothideomycetes incertae sedis</taxon>
        <taxon>Zopfiaceae</taxon>
        <taxon>Zopfia</taxon>
    </lineage>
</organism>
<keyword evidence="3" id="KW-1185">Reference proteome</keyword>
<keyword evidence="1" id="KW-0812">Transmembrane</keyword>